<sequence>MSKNSIKPEPSKSGLFVSFDSPKFTARTSATTIVEQPGSFFSRSSSQRYSTLNVSLPQAGSQQEDANANGEGLGGDDWHAVLDEVLDSKHSPIDKTLQSEQALALYNFMIGKGILARLCEQHQNQLAIVILSQMIHNLSVAERTNFTRSRKENGTYANRFNLAANSINSYLDSEAGSHLPGAQALELNQESQITIAHNDMPPINSRPRGLPPQAHGLSVPNTPRNAARPFATIFFTALNTEQETPEIPNGKTKETIKEHMHSWMLKGFDLIPVGKDDDGQYWPGFGPGVPQATDWRKAKLQGQTPSMDDVKAFWRETTLS</sequence>
<comment type="caution">
    <text evidence="1">The sequence shown here is derived from an EMBL/GenBank/DDBJ whole genome shotgun (WGS) entry which is preliminary data.</text>
</comment>
<evidence type="ECO:0000313" key="2">
    <source>
        <dbReference type="Proteomes" id="UP000324800"/>
    </source>
</evidence>
<reference evidence="1 2" key="1">
    <citation type="submission" date="2019-03" db="EMBL/GenBank/DDBJ databases">
        <title>Single cell metagenomics reveals metabolic interactions within the superorganism composed of flagellate Streblomastix strix and complex community of Bacteroidetes bacteria on its surface.</title>
        <authorList>
            <person name="Treitli S.C."/>
            <person name="Kolisko M."/>
            <person name="Husnik F."/>
            <person name="Keeling P."/>
            <person name="Hampl V."/>
        </authorList>
    </citation>
    <scope>NUCLEOTIDE SEQUENCE [LARGE SCALE GENOMIC DNA]</scope>
    <source>
        <strain evidence="1">ST1C</strain>
    </source>
</reference>
<evidence type="ECO:0000313" key="1">
    <source>
        <dbReference type="EMBL" id="KAA6384235.1"/>
    </source>
</evidence>
<dbReference type="Proteomes" id="UP000324800">
    <property type="component" value="Unassembled WGS sequence"/>
</dbReference>
<proteinExistence type="predicted"/>
<name>A0A5J4VP26_9EUKA</name>
<gene>
    <name evidence="1" type="ORF">EZS28_020232</name>
</gene>
<organism evidence="1 2">
    <name type="scientific">Streblomastix strix</name>
    <dbReference type="NCBI Taxonomy" id="222440"/>
    <lineage>
        <taxon>Eukaryota</taxon>
        <taxon>Metamonada</taxon>
        <taxon>Preaxostyla</taxon>
        <taxon>Oxymonadida</taxon>
        <taxon>Streblomastigidae</taxon>
        <taxon>Streblomastix</taxon>
    </lineage>
</organism>
<accession>A0A5J4VP26</accession>
<dbReference type="EMBL" id="SNRW01005855">
    <property type="protein sequence ID" value="KAA6384235.1"/>
    <property type="molecule type" value="Genomic_DNA"/>
</dbReference>
<dbReference type="AlphaFoldDB" id="A0A5J4VP26"/>
<protein>
    <submittedName>
        <fullName evidence="1">Uncharacterized protein</fullName>
    </submittedName>
</protein>